<keyword evidence="2" id="KW-0472">Membrane</keyword>
<feature type="signal peptide" evidence="3">
    <location>
        <begin position="1"/>
        <end position="19"/>
    </location>
</feature>
<dbReference type="EnsemblMetazoa" id="G2177.1">
    <property type="protein sequence ID" value="G2177.1:cds"/>
    <property type="gene ID" value="G2177"/>
</dbReference>
<evidence type="ECO:0008006" key="6">
    <source>
        <dbReference type="Google" id="ProtNLM"/>
    </source>
</evidence>
<evidence type="ECO:0000256" key="2">
    <source>
        <dbReference type="SAM" id="Phobius"/>
    </source>
</evidence>
<feature type="transmembrane region" description="Helical" evidence="2">
    <location>
        <begin position="1015"/>
        <end position="1035"/>
    </location>
</feature>
<feature type="chain" id="PRO_5036447240" description="G-protein coupled receptors family 2 profile 2 domain-containing protein" evidence="3">
    <location>
        <begin position="20"/>
        <end position="1146"/>
    </location>
</feature>
<proteinExistence type="predicted"/>
<sequence length="1146" mass="131571">MKKLLTWLVFLSLMHPVVSWGFSIKNQKNLETRYSDYCGTKSLCSGENSTETNLSMDCPECICTDDCEMLGRCCPDKSLSKCVRPVYSIDGHISRFVNTEKYWFISSCPQPENDCSMSLENASLNFQRLAPVISRRTNITYLNSKCAKCHGENDFIEWSYFLQCNETLNLNFYSYADELLEDMKRYDCFIHYYSSQWNSRPCERPNLITECNHTGDWDIYDEDTDTACKNHLDPYKHFQNVFCFLCNTGVNQRNSFKIQYNIARGNNSSKQASVDQYINDTMGNACVENCENRNDDVVSFQETVVLLNDTYDIKDKIYKAFLTLLSWDVVVNVNNTLLARNFRNESFSVSYGDTMNLTALFEEYIRSGGYSNWCQADFRADRIFPGFKSRRSCSCDPNCYQSRLCCPDIAYYQSKACKVPMLDENSKENTIGTESIYPIFLISRCPVNYNDTYVKTMCEHVEENKLLYIPVINVNTSEAYRNHYCYLCHNQDNLERDGDNKYIKAFNITLTCPTLLYPRFLPTVESLFNLAKQSQCSVIFSTDHSTERCFLYSINTNINKCNVSGNVTSFSTHARKLCEDPNINVIAKSSNFLYKNQICDLCNSKVYEDPVGVCLVDQSLINIDPVLCEQGDLELEKYPFKNFYCEVCGTYPGSINPLPTYPPIQDPTYRQLFSVLDTPTSNFYFNTENCQENEVLDVYKGKCRKLYCTKGKFVKNSTCVHFIPFVKSVNYRMAFKVSLVTNGTDAYSALQNLQMVFQHDFQDLNVYLEFIEFYAFVDQPCSVLQIEPQNKEEATVYLKLMMRQSSLLNKTAIEEKLLRFKRLTVDYNGVSYTFQESVNAWYFPVLYLSDELNEGCLIKETLYYGTELFFDVNDLLLCTQIELEPDEFEFSEDMTRVYIPSVDIYFNINEFHITHNGTIRICSESYKRIAKPKPASVMRTILIVVTYISTILSLLGLTLTFLTFCILPSLRTLPGKNMMCYTLSLFAAQLLFLVRSHSELLDSSACAIMGGLTHYFWLTVFTCTNIVSFHMFRLFVFSSLIHDDKNNVCQFLKNVFIAIFTPTVPVVINIILSYTVNGTQFGYGGSACFLPSSIALLWVLRALKQKFVGKSEGTTFTGNTSLISRSGGASFNSQQHGSDTTRTSKI</sequence>
<evidence type="ECO:0000256" key="1">
    <source>
        <dbReference type="SAM" id="MobiDB-lite"/>
    </source>
</evidence>
<organism evidence="4 5">
    <name type="scientific">Magallana gigas</name>
    <name type="common">Pacific oyster</name>
    <name type="synonym">Crassostrea gigas</name>
    <dbReference type="NCBI Taxonomy" id="29159"/>
    <lineage>
        <taxon>Eukaryota</taxon>
        <taxon>Metazoa</taxon>
        <taxon>Spiralia</taxon>
        <taxon>Lophotrochozoa</taxon>
        <taxon>Mollusca</taxon>
        <taxon>Bivalvia</taxon>
        <taxon>Autobranchia</taxon>
        <taxon>Pteriomorphia</taxon>
        <taxon>Ostreida</taxon>
        <taxon>Ostreoidea</taxon>
        <taxon>Ostreidae</taxon>
        <taxon>Magallana</taxon>
    </lineage>
</organism>
<feature type="transmembrane region" description="Helical" evidence="2">
    <location>
        <begin position="978"/>
        <end position="995"/>
    </location>
</feature>
<accession>A0A8W8K3G4</accession>
<dbReference type="AlphaFoldDB" id="A0A8W8K3G4"/>
<evidence type="ECO:0000313" key="5">
    <source>
        <dbReference type="Proteomes" id="UP000005408"/>
    </source>
</evidence>
<dbReference type="PANTHER" id="PTHR45902">
    <property type="entry name" value="LATROPHILIN RECEPTOR-LIKE PROTEIN A"/>
    <property type="match status" value="1"/>
</dbReference>
<name>A0A8W8K3G4_MAGGI</name>
<evidence type="ECO:0000256" key="3">
    <source>
        <dbReference type="SAM" id="SignalP"/>
    </source>
</evidence>
<feature type="region of interest" description="Disordered" evidence="1">
    <location>
        <begin position="1127"/>
        <end position="1146"/>
    </location>
</feature>
<keyword evidence="2" id="KW-0812">Transmembrane</keyword>
<feature type="transmembrane region" description="Helical" evidence="2">
    <location>
        <begin position="1055"/>
        <end position="1075"/>
    </location>
</feature>
<dbReference type="InterPro" id="IPR053231">
    <property type="entry name" value="GPCR_LN-TM7"/>
</dbReference>
<evidence type="ECO:0000313" key="4">
    <source>
        <dbReference type="EnsemblMetazoa" id="G2177.1:cds"/>
    </source>
</evidence>
<keyword evidence="2" id="KW-1133">Transmembrane helix</keyword>
<keyword evidence="3" id="KW-0732">Signal</keyword>
<dbReference type="Gene3D" id="1.20.1070.10">
    <property type="entry name" value="Rhodopsin 7-helix transmembrane proteins"/>
    <property type="match status" value="1"/>
</dbReference>
<keyword evidence="5" id="KW-1185">Reference proteome</keyword>
<feature type="transmembrane region" description="Helical" evidence="2">
    <location>
        <begin position="941"/>
        <end position="966"/>
    </location>
</feature>
<reference evidence="4" key="1">
    <citation type="submission" date="2022-08" db="UniProtKB">
        <authorList>
            <consortium name="EnsemblMetazoa"/>
        </authorList>
    </citation>
    <scope>IDENTIFICATION</scope>
    <source>
        <strain evidence="4">05x7-T-G4-1.051#20</strain>
    </source>
</reference>
<dbReference type="PANTHER" id="PTHR45902:SF1">
    <property type="entry name" value="LATROPHILIN RECEPTOR-LIKE PROTEIN A"/>
    <property type="match status" value="1"/>
</dbReference>
<feature type="transmembrane region" description="Helical" evidence="2">
    <location>
        <begin position="1081"/>
        <end position="1100"/>
    </location>
</feature>
<protein>
    <recommendedName>
        <fullName evidence="6">G-protein coupled receptors family 2 profile 2 domain-containing protein</fullName>
    </recommendedName>
</protein>
<dbReference type="Proteomes" id="UP000005408">
    <property type="component" value="Unassembled WGS sequence"/>
</dbReference>